<dbReference type="STRING" id="1379870.SD10_19170"/>
<reference evidence="9 10" key="1">
    <citation type="journal article" date="2014" name="Curr. Microbiol.">
        <title>Spirosoma radiotolerans sp. nov., a gamma-radiation-resistant bacterium isolated from gamma ray-irradiated soil.</title>
        <authorList>
            <person name="Lee J.J."/>
            <person name="Srinivasan S."/>
            <person name="Lim S."/>
            <person name="Joe M."/>
            <person name="Im S."/>
            <person name="Bae S.I."/>
            <person name="Park K.R."/>
            <person name="Han J.H."/>
            <person name="Park S.H."/>
            <person name="Joo B.M."/>
            <person name="Park S.J."/>
            <person name="Kim M.K."/>
        </authorList>
    </citation>
    <scope>NUCLEOTIDE SEQUENCE [LARGE SCALE GENOMIC DNA]</scope>
    <source>
        <strain evidence="9 10">DG5A</strain>
    </source>
</reference>
<dbReference type="PANTHER" id="PTHR22298">
    <property type="entry name" value="ENDO-1,4-BETA-GLUCANASE"/>
    <property type="match status" value="1"/>
</dbReference>
<dbReference type="GO" id="GO:0000272">
    <property type="term" value="P:polysaccharide catabolic process"/>
    <property type="evidence" value="ECO:0007669"/>
    <property type="project" value="UniProtKB-KW"/>
</dbReference>
<evidence type="ECO:0000256" key="1">
    <source>
        <dbReference type="ARBA" id="ARBA00007072"/>
    </source>
</evidence>
<keyword evidence="10" id="KW-1185">Reference proteome</keyword>
<dbReference type="OrthoDB" id="9808897at2"/>
<dbReference type="GO" id="GO:0008810">
    <property type="term" value="F:cellulase activity"/>
    <property type="evidence" value="ECO:0007669"/>
    <property type="project" value="InterPro"/>
</dbReference>
<dbReference type="SUPFAM" id="SSF48208">
    <property type="entry name" value="Six-hairpin glycosidases"/>
    <property type="match status" value="1"/>
</dbReference>
<dbReference type="KEGG" id="srd:SD10_19170"/>
<dbReference type="AlphaFoldDB" id="A0A0E3ZWQ8"/>
<proteinExistence type="inferred from homology"/>
<dbReference type="InterPro" id="IPR014756">
    <property type="entry name" value="Ig_E-set"/>
</dbReference>
<feature type="domain" description="Glycoside hydrolase family 9" evidence="7">
    <location>
        <begin position="128"/>
        <end position="547"/>
    </location>
</feature>
<dbReference type="InterPro" id="IPR004197">
    <property type="entry name" value="Cellulase_Ig-like"/>
</dbReference>
<comment type="similarity">
    <text evidence="1">Belongs to the glycosyl hydrolase 9 (cellulase E) family.</text>
</comment>
<keyword evidence="4" id="KW-0326">Glycosidase</keyword>
<feature type="domain" description="Cellulase Ig-like" evidence="8">
    <location>
        <begin position="26"/>
        <end position="108"/>
    </location>
</feature>
<dbReference type="InterPro" id="IPR008928">
    <property type="entry name" value="6-hairpin_glycosidase_sf"/>
</dbReference>
<dbReference type="Gene3D" id="2.60.40.10">
    <property type="entry name" value="Immunoglobulins"/>
    <property type="match status" value="1"/>
</dbReference>
<keyword evidence="6" id="KW-0732">Signal</keyword>
<evidence type="ECO:0000256" key="6">
    <source>
        <dbReference type="SAM" id="SignalP"/>
    </source>
</evidence>
<evidence type="ECO:0000256" key="4">
    <source>
        <dbReference type="ARBA" id="ARBA00023295"/>
    </source>
</evidence>
<dbReference type="Gene3D" id="1.50.10.10">
    <property type="match status" value="1"/>
</dbReference>
<dbReference type="InterPro" id="IPR013783">
    <property type="entry name" value="Ig-like_fold"/>
</dbReference>
<dbReference type="CDD" id="cd02850">
    <property type="entry name" value="E_set_Cellulase_N"/>
    <property type="match status" value="1"/>
</dbReference>
<evidence type="ECO:0000259" key="8">
    <source>
        <dbReference type="Pfam" id="PF02927"/>
    </source>
</evidence>
<dbReference type="InterPro" id="IPR012341">
    <property type="entry name" value="6hp_glycosidase-like_sf"/>
</dbReference>
<keyword evidence="2 9" id="KW-0378">Hydrolase</keyword>
<evidence type="ECO:0000256" key="3">
    <source>
        <dbReference type="ARBA" id="ARBA00023277"/>
    </source>
</evidence>
<dbReference type="InterPro" id="IPR001701">
    <property type="entry name" value="Glyco_hydro_9"/>
</dbReference>
<feature type="signal peptide" evidence="6">
    <location>
        <begin position="1"/>
        <end position="23"/>
    </location>
</feature>
<evidence type="ECO:0000313" key="10">
    <source>
        <dbReference type="Proteomes" id="UP000033054"/>
    </source>
</evidence>
<evidence type="ECO:0000256" key="5">
    <source>
        <dbReference type="ARBA" id="ARBA00023326"/>
    </source>
</evidence>
<feature type="chain" id="PRO_5002416923" evidence="6">
    <location>
        <begin position="24"/>
        <end position="614"/>
    </location>
</feature>
<organism evidence="9 10">
    <name type="scientific">Spirosoma radiotolerans</name>
    <dbReference type="NCBI Taxonomy" id="1379870"/>
    <lineage>
        <taxon>Bacteria</taxon>
        <taxon>Pseudomonadati</taxon>
        <taxon>Bacteroidota</taxon>
        <taxon>Cytophagia</taxon>
        <taxon>Cytophagales</taxon>
        <taxon>Cytophagaceae</taxon>
        <taxon>Spirosoma</taxon>
    </lineage>
</organism>
<evidence type="ECO:0000259" key="7">
    <source>
        <dbReference type="Pfam" id="PF00759"/>
    </source>
</evidence>
<name>A0A0E3ZWQ8_9BACT</name>
<keyword evidence="3" id="KW-0119">Carbohydrate metabolism</keyword>
<accession>A0A0E3ZWQ8</accession>
<gene>
    <name evidence="9" type="ORF">SD10_19170</name>
</gene>
<dbReference type="Pfam" id="PF02927">
    <property type="entry name" value="CelD_N"/>
    <property type="match status" value="1"/>
</dbReference>
<protein>
    <submittedName>
        <fullName evidence="9">Glycoside hydrolase</fullName>
    </submittedName>
</protein>
<evidence type="ECO:0000256" key="2">
    <source>
        <dbReference type="ARBA" id="ARBA00022801"/>
    </source>
</evidence>
<dbReference type="Proteomes" id="UP000033054">
    <property type="component" value="Chromosome"/>
</dbReference>
<dbReference type="RefSeq" id="WP_052731227.1">
    <property type="nucleotide sequence ID" value="NZ_CP010429.1"/>
</dbReference>
<evidence type="ECO:0000313" key="9">
    <source>
        <dbReference type="EMBL" id="AKD56705.1"/>
    </source>
</evidence>
<dbReference type="HOGENOM" id="CLU_033791_0_0_10"/>
<dbReference type="Pfam" id="PF00759">
    <property type="entry name" value="Glyco_hydro_9"/>
    <property type="match status" value="1"/>
</dbReference>
<sequence length="614" mass="69010">MHYRSVKKLFVFIFIHLSCLLNAQSIRVLTNQVGYEPTKAKRAIVMADKQVVIQGFELINTTTGKVVYSGKSVFSGPVNKWKNWLFWTLDFSPYTTEGTYRVQITSAGKPIESYPFSISKNVLEQFTLSDVVYYFKGQRSSGLLDKADHKLILAGRPGDTLDVHGGWYDATGDYGKHLSHLTFSSYFNPQQISLTAWSLLKTHGQLTKRTGTDFRQYMRRLLDEAMYGADYLVRAQAKGGSFYRSVKAPGPGKLAKDRVIQAEDKAYRIKQTKDQTLASAADETNWRKYQVSYRSGGGLAIAALAMSSTYAPDMTGDFTPAAYLKAAEDAFAFLEKENAAMTNDGVENIVDDYCALSAATELYKATKKSSYKQVADKRAQQLMNRLSSWKNYKDYWRADNKDRPFFHPSDAGLPLISLVYYYPLASPEIQGKLKEAIKRSMTYELAVTHEVTNPFGYSRQLVQDTLGNRRSTFFFPHGSEASPWWQGENARIASMATAARLAAPLFSDDKQLHDQLAGFALDQLNWVLGLNPYDACMLQGAGHNNPTYGFFGTFEYTNAPGGIVNGVTSGFNNEDDIDFNLAYKLTGKDSDWRWAEQWLPHAAWYMLAIAVNEE</sequence>
<keyword evidence="5" id="KW-0624">Polysaccharide degradation</keyword>
<dbReference type="EMBL" id="CP010429">
    <property type="protein sequence ID" value="AKD56705.1"/>
    <property type="molecule type" value="Genomic_DNA"/>
</dbReference>
<dbReference type="SUPFAM" id="SSF81296">
    <property type="entry name" value="E set domains"/>
    <property type="match status" value="1"/>
</dbReference>
<dbReference type="PATRIC" id="fig|1379870.5.peg.4138"/>